<evidence type="ECO:0000256" key="2">
    <source>
        <dbReference type="ARBA" id="ARBA00022679"/>
    </source>
</evidence>
<name>A0AAU9J3I0_9CILI</name>
<evidence type="ECO:0000256" key="1">
    <source>
        <dbReference type="ARBA" id="ARBA00022527"/>
    </source>
</evidence>
<dbReference type="PANTHER" id="PTHR24345:SF0">
    <property type="entry name" value="CELL CYCLE SERINE_THREONINE-PROTEIN KINASE CDC5_MSD2"/>
    <property type="match status" value="1"/>
</dbReference>
<evidence type="ECO:0000256" key="3">
    <source>
        <dbReference type="ARBA" id="ARBA00022741"/>
    </source>
</evidence>
<gene>
    <name evidence="7" type="ORF">BSTOLATCC_MIC22218</name>
</gene>
<proteinExistence type="predicted"/>
<dbReference type="GO" id="GO:0005634">
    <property type="term" value="C:nucleus"/>
    <property type="evidence" value="ECO:0007669"/>
    <property type="project" value="TreeGrafter"/>
</dbReference>
<evidence type="ECO:0000259" key="6">
    <source>
        <dbReference type="PROSITE" id="PS50011"/>
    </source>
</evidence>
<keyword evidence="4" id="KW-0418">Kinase</keyword>
<dbReference type="PROSITE" id="PS50011">
    <property type="entry name" value="PROTEIN_KINASE_DOM"/>
    <property type="match status" value="1"/>
</dbReference>
<keyword evidence="3" id="KW-0547">Nucleotide-binding</keyword>
<dbReference type="Pfam" id="PF00069">
    <property type="entry name" value="Pkinase"/>
    <property type="match status" value="1"/>
</dbReference>
<dbReference type="PANTHER" id="PTHR24345">
    <property type="entry name" value="SERINE/THREONINE-PROTEIN KINASE PLK"/>
    <property type="match status" value="1"/>
</dbReference>
<dbReference type="AlphaFoldDB" id="A0AAU9J3I0"/>
<keyword evidence="1" id="KW-0723">Serine/threonine-protein kinase</keyword>
<evidence type="ECO:0000256" key="5">
    <source>
        <dbReference type="ARBA" id="ARBA00022840"/>
    </source>
</evidence>
<keyword evidence="2" id="KW-0808">Transferase</keyword>
<dbReference type="Gene3D" id="1.10.510.10">
    <property type="entry name" value="Transferase(Phosphotransferase) domain 1"/>
    <property type="match status" value="1"/>
</dbReference>
<sequence length="154" mass="17729">MAPEILKKSKYGPKVDIFSTGVVIYTMLTRNSPFSIGNVEERLLSNKKCKICFSEKIWNHYSYGLFNFVSKLLRKNPKERPSIDESSRDAWLLNHHKGLIHREIASSLGSDMTSSSNSDRAELESKTLEMSWERELGCLRKPSDFRNLLEKNSN</sequence>
<dbReference type="GO" id="GO:0005524">
    <property type="term" value="F:ATP binding"/>
    <property type="evidence" value="ECO:0007669"/>
    <property type="project" value="UniProtKB-KW"/>
</dbReference>
<dbReference type="SUPFAM" id="SSF56112">
    <property type="entry name" value="Protein kinase-like (PK-like)"/>
    <property type="match status" value="1"/>
</dbReference>
<keyword evidence="8" id="KW-1185">Reference proteome</keyword>
<protein>
    <recommendedName>
        <fullName evidence="6">Protein kinase domain-containing protein</fullName>
    </recommendedName>
</protein>
<comment type="caution">
    <text evidence="7">The sequence shown here is derived from an EMBL/GenBank/DDBJ whole genome shotgun (WGS) entry which is preliminary data.</text>
</comment>
<dbReference type="InterPro" id="IPR011009">
    <property type="entry name" value="Kinase-like_dom_sf"/>
</dbReference>
<reference evidence="7" key="1">
    <citation type="submission" date="2021-09" db="EMBL/GenBank/DDBJ databases">
        <authorList>
            <consortium name="AG Swart"/>
            <person name="Singh M."/>
            <person name="Singh A."/>
            <person name="Seah K."/>
            <person name="Emmerich C."/>
        </authorList>
    </citation>
    <scope>NUCLEOTIDE SEQUENCE</scope>
    <source>
        <strain evidence="7">ATCC30299</strain>
    </source>
</reference>
<keyword evidence="5" id="KW-0067">ATP-binding</keyword>
<dbReference type="InterPro" id="IPR000719">
    <property type="entry name" value="Prot_kinase_dom"/>
</dbReference>
<evidence type="ECO:0000313" key="7">
    <source>
        <dbReference type="EMBL" id="CAG9318856.1"/>
    </source>
</evidence>
<dbReference type="Proteomes" id="UP001162131">
    <property type="component" value="Unassembled WGS sequence"/>
</dbReference>
<dbReference type="GO" id="GO:0004674">
    <property type="term" value="F:protein serine/threonine kinase activity"/>
    <property type="evidence" value="ECO:0007669"/>
    <property type="project" value="UniProtKB-KW"/>
</dbReference>
<evidence type="ECO:0000256" key="4">
    <source>
        <dbReference type="ARBA" id="ARBA00022777"/>
    </source>
</evidence>
<organism evidence="7 8">
    <name type="scientific">Blepharisma stoltei</name>
    <dbReference type="NCBI Taxonomy" id="1481888"/>
    <lineage>
        <taxon>Eukaryota</taxon>
        <taxon>Sar</taxon>
        <taxon>Alveolata</taxon>
        <taxon>Ciliophora</taxon>
        <taxon>Postciliodesmatophora</taxon>
        <taxon>Heterotrichea</taxon>
        <taxon>Heterotrichida</taxon>
        <taxon>Blepharismidae</taxon>
        <taxon>Blepharisma</taxon>
    </lineage>
</organism>
<evidence type="ECO:0000313" key="8">
    <source>
        <dbReference type="Proteomes" id="UP001162131"/>
    </source>
</evidence>
<feature type="domain" description="Protein kinase" evidence="6">
    <location>
        <begin position="1"/>
        <end position="92"/>
    </location>
</feature>
<dbReference type="EMBL" id="CAJZBQ010000021">
    <property type="protein sequence ID" value="CAG9318856.1"/>
    <property type="molecule type" value="Genomic_DNA"/>
</dbReference>
<accession>A0AAU9J3I0</accession>